<dbReference type="OrthoDB" id="5578329at2759"/>
<feature type="compositionally biased region" description="Polar residues" evidence="1">
    <location>
        <begin position="47"/>
        <end position="65"/>
    </location>
</feature>
<keyword evidence="3" id="KW-1185">Reference proteome</keyword>
<accession>A0A9W8ZF73</accession>
<dbReference type="Pfam" id="PF05032">
    <property type="entry name" value="Spo12"/>
    <property type="match status" value="1"/>
</dbReference>
<feature type="region of interest" description="Disordered" evidence="1">
    <location>
        <begin position="1"/>
        <end position="65"/>
    </location>
</feature>
<name>A0A9W8ZF73_9PLEO</name>
<feature type="compositionally biased region" description="Polar residues" evidence="1">
    <location>
        <begin position="1"/>
        <end position="17"/>
    </location>
</feature>
<organism evidence="2 3">
    <name type="scientific">Didymella pomorum</name>
    <dbReference type="NCBI Taxonomy" id="749634"/>
    <lineage>
        <taxon>Eukaryota</taxon>
        <taxon>Fungi</taxon>
        <taxon>Dikarya</taxon>
        <taxon>Ascomycota</taxon>
        <taxon>Pezizomycotina</taxon>
        <taxon>Dothideomycetes</taxon>
        <taxon>Pleosporomycetidae</taxon>
        <taxon>Pleosporales</taxon>
        <taxon>Pleosporineae</taxon>
        <taxon>Didymellaceae</taxon>
        <taxon>Didymella</taxon>
    </lineage>
</organism>
<dbReference type="EMBL" id="JAPEVA010000034">
    <property type="protein sequence ID" value="KAJ4405491.1"/>
    <property type="molecule type" value="Genomic_DNA"/>
</dbReference>
<evidence type="ECO:0000313" key="2">
    <source>
        <dbReference type="EMBL" id="KAJ4405491.1"/>
    </source>
</evidence>
<dbReference type="AlphaFoldDB" id="A0A9W8ZF73"/>
<evidence type="ECO:0008006" key="4">
    <source>
        <dbReference type="Google" id="ProtNLM"/>
    </source>
</evidence>
<gene>
    <name evidence="2" type="ORF">N0V91_005231</name>
</gene>
<dbReference type="Proteomes" id="UP001140510">
    <property type="component" value="Unassembled WGS sequence"/>
</dbReference>
<comment type="caution">
    <text evidence="2">The sequence shown here is derived from an EMBL/GenBank/DDBJ whole genome shotgun (WGS) entry which is preliminary data.</text>
</comment>
<proteinExistence type="predicted"/>
<protein>
    <recommendedName>
        <fullName evidence="4">Spo12-like protein</fullName>
    </recommendedName>
</protein>
<evidence type="ECO:0000256" key="1">
    <source>
        <dbReference type="SAM" id="MobiDB-lite"/>
    </source>
</evidence>
<reference evidence="2" key="1">
    <citation type="submission" date="2022-10" db="EMBL/GenBank/DDBJ databases">
        <title>Tapping the CABI collections for fungal endophytes: first genome assemblies for Collariella, Neodidymelliopsis, Ascochyta clinopodiicola, Didymella pomorum, Didymosphaeria variabile, Neocosmospora piperis and Neocucurbitaria cava.</title>
        <authorList>
            <person name="Hill R."/>
        </authorList>
    </citation>
    <scope>NUCLEOTIDE SEQUENCE</scope>
    <source>
        <strain evidence="2">IMI 355091</strain>
    </source>
</reference>
<evidence type="ECO:0000313" key="3">
    <source>
        <dbReference type="Proteomes" id="UP001140510"/>
    </source>
</evidence>
<dbReference type="InterPro" id="IPR007727">
    <property type="entry name" value="Spo12"/>
</dbReference>
<feature type="compositionally biased region" description="Basic and acidic residues" evidence="1">
    <location>
        <begin position="22"/>
        <end position="45"/>
    </location>
</feature>
<sequence length="106" mass="11964">MSANVLSSRDTNAQIKPTAQADAKDTKSLEYHRQVLESRMKDEQAQKYVSPSDEIQSPATQKLSNFRNKNIMKKSKPQTLFQKTSTRSFEAAKGQPMFADIPKKDA</sequence>